<keyword evidence="4" id="KW-1185">Reference proteome</keyword>
<protein>
    <recommendedName>
        <fullName evidence="5">Protein MON2 homolog</fullName>
    </recommendedName>
</protein>
<accession>A0A8J2W5B5</accession>
<reference evidence="3" key="1">
    <citation type="submission" date="2021-11" db="EMBL/GenBank/DDBJ databases">
        <authorList>
            <person name="Schell T."/>
        </authorList>
    </citation>
    <scope>NUCLEOTIDE SEQUENCE</scope>
    <source>
        <strain evidence="3">M5</strain>
    </source>
</reference>
<dbReference type="AlphaFoldDB" id="A0A8J2W5B5"/>
<dbReference type="InterPro" id="IPR032817">
    <property type="entry name" value="Mon2_C"/>
</dbReference>
<evidence type="ECO:0000259" key="1">
    <source>
        <dbReference type="Pfam" id="PF09324"/>
    </source>
</evidence>
<dbReference type="InterPro" id="IPR015403">
    <property type="entry name" value="Mon2/Sec7/BIG1-like_HDS"/>
</dbReference>
<organism evidence="3 4">
    <name type="scientific">Daphnia galeata</name>
    <dbReference type="NCBI Taxonomy" id="27404"/>
    <lineage>
        <taxon>Eukaryota</taxon>
        <taxon>Metazoa</taxon>
        <taxon>Ecdysozoa</taxon>
        <taxon>Arthropoda</taxon>
        <taxon>Crustacea</taxon>
        <taxon>Branchiopoda</taxon>
        <taxon>Diplostraca</taxon>
        <taxon>Cladocera</taxon>
        <taxon>Anomopoda</taxon>
        <taxon>Daphniidae</taxon>
        <taxon>Daphnia</taxon>
    </lineage>
</organism>
<dbReference type="PANTHER" id="PTHR34199:SF4">
    <property type="entry name" value="ARM REPEAT SUPERFAMILY PROTEIN"/>
    <property type="match status" value="1"/>
</dbReference>
<name>A0A8J2W5B5_9CRUS</name>
<dbReference type="Pfam" id="PF16206">
    <property type="entry name" value="Mon2_C"/>
    <property type="match status" value="1"/>
</dbReference>
<dbReference type="SUPFAM" id="SSF48371">
    <property type="entry name" value="ARM repeat"/>
    <property type="match status" value="1"/>
</dbReference>
<sequence>MAESISFRNPPSVAGSTVVVNSLAACIQSLFMTTPPGLASSAQAALTNSTSSSSPLINSVSMGPGISPQAGFYYRGVWIPICTVFTSGQPKATFLEMLDKTDPPSIQDGYCMSVAYACLLDVIRSISLVVQNTPFCTTSDLSSSDGAPNEKTAIDDDSFSIQLVNSSWCGLLAALTLLLEASTDETSTENVLKSLQTFASVSGRVGLTTPRDAFITALCKASLPPHYTLTVLNASSPGTLLSLDKPITESYSQHMVNTGGNANANIETEFRQHLIVAVGSPLPTPSQPAGSQQGPVVLTAKNLQCMRAILSVAHCHGAVLGSAWHMVLTTLQHLAWILGLKPSSGGSLKSSRPLMESSSATLVPSTAAVLADLPVLSSIQYLDDVALHHLIDALRQLSQEALEVAYSNREPSLFAVAKLLETGLVNLNRVEVLWRPVTNHLLEVSGHPLNRMREWGIEAITTLVRSAIQYQHSTSLKENQRLQTLLISPLNELSSTSFADVRQKQQVDCVLQHLLHSSGDIISFGWPLFLNIIGAINNSQGENSIRSAFQCLQLVVTDYLPILPWNCLPLAVETTGKFGSQTQDLNVSLTAIGLMWNVSDYFYQNREVLRSSLCEERNKVFPDFPGVPNMAAFDKLWMCLYTKLGELCIDERPAVRKSAGQTLFSTIAAHGDLLHHNTWQAVVWQVLFPLLDNVKKLSGQASDVKVDTSGSMLIHHSRNTAQKQWAETQVLTLSGVARVFQTKRPMLQSLDEFSRAWILLLEHIENSALSKNSEVSLASLKAFQDVLSTTTKCSSSESNGSGSHDDFVWNVAWKAWLQIGTLATSPQKEERVTYIPSQPFLTALVGVSNFQIYALSSISSQRSVQRVKLLLYIPSVRTRAYTTPRRRLVSGNELIEIRMDSCSFLSTFRLCWFRCQASDLWEPED</sequence>
<dbReference type="PANTHER" id="PTHR34199">
    <property type="entry name" value="NUMOD3 MOTIF FAMILY PROTEIN, EXPRESSED"/>
    <property type="match status" value="1"/>
</dbReference>
<dbReference type="EMBL" id="CAKKLH010000201">
    <property type="protein sequence ID" value="CAH0105899.1"/>
    <property type="molecule type" value="Genomic_DNA"/>
</dbReference>
<comment type="caution">
    <text evidence="3">The sequence shown here is derived from an EMBL/GenBank/DDBJ whole genome shotgun (WGS) entry which is preliminary data.</text>
</comment>
<dbReference type="InterPro" id="IPR016024">
    <property type="entry name" value="ARM-type_fold"/>
</dbReference>
<feature type="domain" description="Mon2/Sec7/BIG1-like HDS" evidence="1">
    <location>
        <begin position="473"/>
        <end position="553"/>
    </location>
</feature>
<evidence type="ECO:0008006" key="5">
    <source>
        <dbReference type="Google" id="ProtNLM"/>
    </source>
</evidence>
<gene>
    <name evidence="3" type="ORF">DGAL_LOCUS8972</name>
</gene>
<feature type="domain" description="Mon2 C-terminal" evidence="2">
    <location>
        <begin position="557"/>
        <end position="797"/>
    </location>
</feature>
<evidence type="ECO:0000313" key="3">
    <source>
        <dbReference type="EMBL" id="CAH0105899.1"/>
    </source>
</evidence>
<proteinExistence type="predicted"/>
<dbReference type="OrthoDB" id="294853at2759"/>
<dbReference type="Pfam" id="PF09324">
    <property type="entry name" value="Sec7-like_HDS"/>
    <property type="match status" value="1"/>
</dbReference>
<evidence type="ECO:0000313" key="4">
    <source>
        <dbReference type="Proteomes" id="UP000789390"/>
    </source>
</evidence>
<evidence type="ECO:0000259" key="2">
    <source>
        <dbReference type="Pfam" id="PF16206"/>
    </source>
</evidence>
<dbReference type="Proteomes" id="UP000789390">
    <property type="component" value="Unassembled WGS sequence"/>
</dbReference>